<sequence length="104" mass="12685">MKSLKGTTTSPDFFFLLISLICSKHLTELPDYLKLYESKLRNLKFAEKYCIKWRFHRVFFIKICQLHIIEKFQKCVFIFKIPQQCCQIFNDLIMIFFQIPILFY</sequence>
<evidence type="ECO:0000313" key="1">
    <source>
        <dbReference type="EMBL" id="CAG6496636.1"/>
    </source>
</evidence>
<name>A0A8D8CNE2_CULPI</name>
<proteinExistence type="predicted"/>
<reference evidence="1" key="1">
    <citation type="submission" date="2021-05" db="EMBL/GenBank/DDBJ databases">
        <authorList>
            <person name="Alioto T."/>
            <person name="Alioto T."/>
            <person name="Gomez Garrido J."/>
        </authorList>
    </citation>
    <scope>NUCLEOTIDE SEQUENCE</scope>
</reference>
<protein>
    <submittedName>
        <fullName evidence="1">(northern house mosquito) hypothetical protein</fullName>
    </submittedName>
</protein>
<dbReference type="EMBL" id="HBUE01131518">
    <property type="protein sequence ID" value="CAG6496636.1"/>
    <property type="molecule type" value="Transcribed_RNA"/>
</dbReference>
<organism evidence="1">
    <name type="scientific">Culex pipiens</name>
    <name type="common">House mosquito</name>
    <dbReference type="NCBI Taxonomy" id="7175"/>
    <lineage>
        <taxon>Eukaryota</taxon>
        <taxon>Metazoa</taxon>
        <taxon>Ecdysozoa</taxon>
        <taxon>Arthropoda</taxon>
        <taxon>Hexapoda</taxon>
        <taxon>Insecta</taxon>
        <taxon>Pterygota</taxon>
        <taxon>Neoptera</taxon>
        <taxon>Endopterygota</taxon>
        <taxon>Diptera</taxon>
        <taxon>Nematocera</taxon>
        <taxon>Culicoidea</taxon>
        <taxon>Culicidae</taxon>
        <taxon>Culicinae</taxon>
        <taxon>Culicini</taxon>
        <taxon>Culex</taxon>
        <taxon>Culex</taxon>
    </lineage>
</organism>
<accession>A0A8D8CNE2</accession>
<dbReference type="AlphaFoldDB" id="A0A8D8CNE2"/>